<keyword evidence="2" id="KW-1185">Reference proteome</keyword>
<dbReference type="InterPro" id="IPR036166">
    <property type="entry name" value="YxeA-like_sf"/>
</dbReference>
<dbReference type="Proteomes" id="UP001235840">
    <property type="component" value="Unassembled WGS sequence"/>
</dbReference>
<sequence>MKKIFATLLTVVVVFMGMVLALATVDINRLGKDNLYVQISEHTDIEETRLDSGEVVKRYWYELPAYDENGVKNMVEFSAARELRLDAYLMLYVKNENEVTSYDEVQWNEIPTQAQEKLDN</sequence>
<gene>
    <name evidence="1" type="ORF">J2S11_001215</name>
</gene>
<dbReference type="PANTHER" id="PTHR36433:SF2">
    <property type="entry name" value="YXEA FAMILY PROTEIN"/>
    <property type="match status" value="1"/>
</dbReference>
<evidence type="ECO:0000313" key="2">
    <source>
        <dbReference type="Proteomes" id="UP001235840"/>
    </source>
</evidence>
<accession>A0ABT9VXH0</accession>
<dbReference type="NCBIfam" id="TIGR01655">
    <property type="entry name" value="yxeA_fam"/>
    <property type="match status" value="1"/>
</dbReference>
<dbReference type="SUPFAM" id="SSF159121">
    <property type="entry name" value="BC4932-like"/>
    <property type="match status" value="1"/>
</dbReference>
<name>A0ABT9VXH0_9BACI</name>
<comment type="caution">
    <text evidence="1">The sequence shown here is derived from an EMBL/GenBank/DDBJ whole genome shotgun (WGS) entry which is preliminary data.</text>
</comment>
<organism evidence="1 2">
    <name type="scientific">Caldalkalibacillus horti</name>
    <dbReference type="NCBI Taxonomy" id="77523"/>
    <lineage>
        <taxon>Bacteria</taxon>
        <taxon>Bacillati</taxon>
        <taxon>Bacillota</taxon>
        <taxon>Bacilli</taxon>
        <taxon>Bacillales</taxon>
        <taxon>Bacillaceae</taxon>
        <taxon>Caldalkalibacillus</taxon>
    </lineage>
</organism>
<dbReference type="EMBL" id="JAUSTY010000004">
    <property type="protein sequence ID" value="MDQ0165315.1"/>
    <property type="molecule type" value="Genomic_DNA"/>
</dbReference>
<dbReference type="PANTHER" id="PTHR36433">
    <property type="entry name" value="HYPOTHETICAL CYTOSOLIC PROTEIN"/>
    <property type="match status" value="1"/>
</dbReference>
<dbReference type="InterPro" id="IPR006542">
    <property type="entry name" value="DUF1093"/>
</dbReference>
<reference evidence="1 2" key="1">
    <citation type="submission" date="2023-07" db="EMBL/GenBank/DDBJ databases">
        <title>Genomic Encyclopedia of Type Strains, Phase IV (KMG-IV): sequencing the most valuable type-strain genomes for metagenomic binning, comparative biology and taxonomic classification.</title>
        <authorList>
            <person name="Goeker M."/>
        </authorList>
    </citation>
    <scope>NUCLEOTIDE SEQUENCE [LARGE SCALE GENOMIC DNA]</scope>
    <source>
        <strain evidence="1 2">DSM 12751</strain>
    </source>
</reference>
<dbReference type="Pfam" id="PF06486">
    <property type="entry name" value="DUF1093"/>
    <property type="match status" value="1"/>
</dbReference>
<protein>
    <submittedName>
        <fullName evidence="1">Uncharacterized protein (TIGR01655 family)</fullName>
    </submittedName>
</protein>
<proteinExistence type="predicted"/>
<dbReference type="RefSeq" id="WP_307392261.1">
    <property type="nucleotide sequence ID" value="NZ_BAAADK010000045.1"/>
</dbReference>
<dbReference type="Gene3D" id="2.40.50.480">
    <property type="match status" value="1"/>
</dbReference>
<evidence type="ECO:0000313" key="1">
    <source>
        <dbReference type="EMBL" id="MDQ0165315.1"/>
    </source>
</evidence>